<gene>
    <name evidence="2" type="ORF">BpHYR1_000472</name>
</gene>
<evidence type="ECO:0000313" key="2">
    <source>
        <dbReference type="EMBL" id="RNA24778.1"/>
    </source>
</evidence>
<dbReference type="Proteomes" id="UP000276133">
    <property type="component" value="Unassembled WGS sequence"/>
</dbReference>
<keyword evidence="1" id="KW-0812">Transmembrane</keyword>
<dbReference type="AlphaFoldDB" id="A0A3M7RN94"/>
<evidence type="ECO:0000256" key="1">
    <source>
        <dbReference type="SAM" id="Phobius"/>
    </source>
</evidence>
<dbReference type="EMBL" id="REGN01003053">
    <property type="protein sequence ID" value="RNA24778.1"/>
    <property type="molecule type" value="Genomic_DNA"/>
</dbReference>
<feature type="transmembrane region" description="Helical" evidence="1">
    <location>
        <begin position="66"/>
        <end position="89"/>
    </location>
</feature>
<keyword evidence="3" id="KW-1185">Reference proteome</keyword>
<proteinExistence type="predicted"/>
<keyword evidence="1" id="KW-1133">Transmembrane helix</keyword>
<protein>
    <submittedName>
        <fullName evidence="2">Uncharacterized protein</fullName>
    </submittedName>
</protein>
<comment type="caution">
    <text evidence="2">The sequence shown here is derived from an EMBL/GenBank/DDBJ whole genome shotgun (WGS) entry which is preliminary data.</text>
</comment>
<organism evidence="2 3">
    <name type="scientific">Brachionus plicatilis</name>
    <name type="common">Marine rotifer</name>
    <name type="synonym">Brachionus muelleri</name>
    <dbReference type="NCBI Taxonomy" id="10195"/>
    <lineage>
        <taxon>Eukaryota</taxon>
        <taxon>Metazoa</taxon>
        <taxon>Spiralia</taxon>
        <taxon>Gnathifera</taxon>
        <taxon>Rotifera</taxon>
        <taxon>Eurotatoria</taxon>
        <taxon>Monogononta</taxon>
        <taxon>Pseudotrocha</taxon>
        <taxon>Ploima</taxon>
        <taxon>Brachionidae</taxon>
        <taxon>Brachionus</taxon>
    </lineage>
</organism>
<reference evidence="2 3" key="1">
    <citation type="journal article" date="2018" name="Sci. Rep.">
        <title>Genomic signatures of local adaptation to the degree of environmental predictability in rotifers.</title>
        <authorList>
            <person name="Franch-Gras L."/>
            <person name="Hahn C."/>
            <person name="Garcia-Roger E.M."/>
            <person name="Carmona M.J."/>
            <person name="Serra M."/>
            <person name="Gomez A."/>
        </authorList>
    </citation>
    <scope>NUCLEOTIDE SEQUENCE [LARGE SCALE GENOMIC DNA]</scope>
    <source>
        <strain evidence="2">HYR1</strain>
    </source>
</reference>
<keyword evidence="1" id="KW-0472">Membrane</keyword>
<accession>A0A3M7RN94</accession>
<sequence length="98" mass="11821">MGIGQNIERQNIDMTKYRKTKYRLGLYIEKNINAESWHRQIQLDTRKHLTVPKVTIYSLYNFEFDIFWFLHFFSSVWLLTNKITLLASFSDLNAKQQT</sequence>
<evidence type="ECO:0000313" key="3">
    <source>
        <dbReference type="Proteomes" id="UP000276133"/>
    </source>
</evidence>
<name>A0A3M7RN94_BRAPC</name>